<keyword evidence="1" id="KW-0694">RNA-binding</keyword>
<protein>
    <recommendedName>
        <fullName evidence="4">K Homology domain-containing protein</fullName>
    </recommendedName>
</protein>
<feature type="region of interest" description="Disordered" evidence="3">
    <location>
        <begin position="65"/>
        <end position="148"/>
    </location>
</feature>
<evidence type="ECO:0000313" key="5">
    <source>
        <dbReference type="EMBL" id="PGH28442.1"/>
    </source>
</evidence>
<keyword evidence="6" id="KW-1185">Reference proteome</keyword>
<dbReference type="NCBIfam" id="TIGR00756">
    <property type="entry name" value="PPR"/>
    <property type="match status" value="1"/>
</dbReference>
<comment type="caution">
    <text evidence="5">The sequence shown here is derived from an EMBL/GenBank/DDBJ whole genome shotgun (WGS) entry which is preliminary data.</text>
</comment>
<dbReference type="CDD" id="cd00105">
    <property type="entry name" value="KH-I"/>
    <property type="match status" value="1"/>
</dbReference>
<dbReference type="PROSITE" id="PS51375">
    <property type="entry name" value="PPR"/>
    <property type="match status" value="1"/>
</dbReference>
<dbReference type="STRING" id="73230.A0A2B7Z5Z2"/>
<evidence type="ECO:0000256" key="3">
    <source>
        <dbReference type="SAM" id="MobiDB-lite"/>
    </source>
</evidence>
<dbReference type="SUPFAM" id="SSF54791">
    <property type="entry name" value="Eukaryotic type KH-domain (KH-domain type I)"/>
    <property type="match status" value="1"/>
</dbReference>
<dbReference type="AlphaFoldDB" id="A0A2B7Z5Z2"/>
<name>A0A2B7Z5Z2_9EURO</name>
<evidence type="ECO:0000256" key="1">
    <source>
        <dbReference type="PROSITE-ProRule" id="PRU00117"/>
    </source>
</evidence>
<feature type="compositionally biased region" description="Low complexity" evidence="3">
    <location>
        <begin position="91"/>
        <end position="105"/>
    </location>
</feature>
<organism evidence="5 6">
    <name type="scientific">[Emmonsia] crescens</name>
    <dbReference type="NCBI Taxonomy" id="73230"/>
    <lineage>
        <taxon>Eukaryota</taxon>
        <taxon>Fungi</taxon>
        <taxon>Dikarya</taxon>
        <taxon>Ascomycota</taxon>
        <taxon>Pezizomycotina</taxon>
        <taxon>Eurotiomycetes</taxon>
        <taxon>Eurotiomycetidae</taxon>
        <taxon>Onygenales</taxon>
        <taxon>Ajellomycetaceae</taxon>
        <taxon>Emergomyces</taxon>
    </lineage>
</organism>
<dbReference type="InterPro" id="IPR036612">
    <property type="entry name" value="KH_dom_type_1_sf"/>
</dbReference>
<dbReference type="Proteomes" id="UP000226031">
    <property type="component" value="Unassembled WGS sequence"/>
</dbReference>
<accession>A0A2B7Z5Z2</accession>
<dbReference type="InterPro" id="IPR004088">
    <property type="entry name" value="KH_dom_type_1"/>
</dbReference>
<feature type="non-terminal residue" evidence="5">
    <location>
        <position position="798"/>
    </location>
</feature>
<proteinExistence type="predicted"/>
<dbReference type="InterPro" id="IPR002885">
    <property type="entry name" value="PPR_rpt"/>
</dbReference>
<feature type="compositionally biased region" description="Low complexity" evidence="3">
    <location>
        <begin position="132"/>
        <end position="148"/>
    </location>
</feature>
<dbReference type="PROSITE" id="PS50084">
    <property type="entry name" value="KH_TYPE_1"/>
    <property type="match status" value="1"/>
</dbReference>
<evidence type="ECO:0000256" key="2">
    <source>
        <dbReference type="PROSITE-ProRule" id="PRU00708"/>
    </source>
</evidence>
<feature type="repeat" description="PPR" evidence="2">
    <location>
        <begin position="442"/>
        <end position="476"/>
    </location>
</feature>
<dbReference type="VEuPathDB" id="FungiDB:EMCG_05313"/>
<gene>
    <name evidence="5" type="ORF">GX50_08822</name>
</gene>
<dbReference type="GO" id="GO:0003723">
    <property type="term" value="F:RNA binding"/>
    <property type="evidence" value="ECO:0007669"/>
    <property type="project" value="UniProtKB-UniRule"/>
</dbReference>
<feature type="compositionally biased region" description="Basic and acidic residues" evidence="3">
    <location>
        <begin position="110"/>
        <end position="131"/>
    </location>
</feature>
<reference evidence="5 6" key="1">
    <citation type="submission" date="2017-10" db="EMBL/GenBank/DDBJ databases">
        <title>Comparative genomics in systemic dimorphic fungi from Ajellomycetaceae.</title>
        <authorList>
            <person name="Munoz J.F."/>
            <person name="Mcewen J.G."/>
            <person name="Clay O.K."/>
            <person name="Cuomo C.A."/>
        </authorList>
    </citation>
    <scope>NUCLEOTIDE SEQUENCE [LARGE SCALE GENOMIC DNA]</scope>
    <source>
        <strain evidence="5 6">UAMH4076</strain>
    </source>
</reference>
<dbReference type="InterPro" id="IPR011990">
    <property type="entry name" value="TPR-like_helical_dom_sf"/>
</dbReference>
<evidence type="ECO:0000259" key="4">
    <source>
        <dbReference type="Pfam" id="PF00013"/>
    </source>
</evidence>
<dbReference type="Gene3D" id="1.25.40.10">
    <property type="entry name" value="Tetratricopeptide repeat domain"/>
    <property type="match status" value="1"/>
</dbReference>
<feature type="domain" description="K Homology" evidence="4">
    <location>
        <begin position="236"/>
        <end position="286"/>
    </location>
</feature>
<dbReference type="Gene3D" id="3.30.1370.10">
    <property type="entry name" value="K Homology domain, type 1"/>
    <property type="match status" value="1"/>
</dbReference>
<evidence type="ECO:0000313" key="6">
    <source>
        <dbReference type="Proteomes" id="UP000226031"/>
    </source>
</evidence>
<dbReference type="Pfam" id="PF00013">
    <property type="entry name" value="KH_1"/>
    <property type="match status" value="1"/>
</dbReference>
<sequence length="798" mass="91509">MLSGTRHGLRRVSFSQAPLDHATVSRNELFLPFLYPREFFSTLAQERYVRRLRFPLTVGNNRFNGSASKCCRHTTPNPHHTSRKYTAPPLTSSSAATASNVSNSSQPDELGNHDNRGDSQETDVEVPRVHDTSSSADSTSFPSSSQQSMDVYKEVDAIGSDSCGVVRQVRSEQWWRKQLQRELAGKPPLKEGLLYMEWMDIMNEIMALTRATEDKPAPAYDKTIYLSEMDVVALAGDERENVWDIRVLSGCRVHVLPRERDSGNMKRKVVLTGSPEAVRLAEEEIKADIEAFYAAGGYVPNSLPPFVAGREWKERHGMDVPKIRSVWTHKVPMLAEGKRSRDPIRADGVPRPERWTVKNFADYLESITNLAFSSPVHSLLYPDGKLNRDVIMDIIRELFTNPDTQQFLSTRAVNSVVFYCYRYRQYLPDLLSLFPNFEHLMTTRTFNALLTGCSTNRDLNRFRYLISLMKRCGVKPNGLEWVAFVDTILSSNVRQKVVARLRKEGLLKDRRVLRRLIYRIIPDSFTSHLESGQSVEDYFAVMDKRYGQNWICTESIKHMLSVTVRLKDVDAAHAIIHFCKQQGIQLDVQCMNYFLALHLNKEPYSQTISFYLNFANDFPRLPVNNETIRILFSAAWRARYYNTCRVIWAYACLWGLVSSNMKHLVFSSLLRNTVSAPDNNFVEKSWFRNAGKAIVGIEKINISDLDPCFDVLKKAPPSPDQQPTGSDNVMSLLMRYQPSGELRSRQRQLAYWVIKRDFEAVWRYKPRSKFGFMMWEANALDMGWWAHGDAANMSTAEV</sequence>
<dbReference type="EMBL" id="PDND01000450">
    <property type="protein sequence ID" value="PGH28442.1"/>
    <property type="molecule type" value="Genomic_DNA"/>
</dbReference>